<feature type="domain" description="DUF5107" evidence="1">
    <location>
        <begin position="49"/>
        <end position="354"/>
    </location>
</feature>
<proteinExistence type="predicted"/>
<dbReference type="EMBL" id="UOEP01000129">
    <property type="protein sequence ID" value="VAW20809.1"/>
    <property type="molecule type" value="Genomic_DNA"/>
</dbReference>
<sequence length="511" mass="57771">MTNLTNLVIPLLIIAATVNVFAQKAKIYVEQVTLKTYPFSDPNPVPETGAIYPYFKFEGYTAKGADKEWKMVVLENDYIKVFIAPEVGGKVWGAIEKSTGKEFVYFNHSAKFREVAMRGAWTSGGIEFNFGKIGHAPTCSTPVDYAMRQNKDGSVSCFIGATDLTSGTNWRVEINLPNDKAYFTTKCWWHNPSGLEQSYYHWTNGGFKASGNLEFIFPGAYRIGHGGEVGKWPVDEHGRNLRFYENNNFGGYKSYHILGGNTGFFGGYWHDDDFGTAHWSEYDEKPGQKIWIWGLSRQGMIWEDLLTDSDGQYVELQSGRLFNQASRNSSKSPFKHRGFPPGSTDVWKEYWFPVKGTGGFNVASPYAVANVIEQNGSLSVRLCAISPLNDTMRLFQGGKEIWSENLALKPMENFERSIDTKGVAPLRLVLGDNLLEWEQGAIHKKLSRPVKSPPDFDWGSTYGLYTQGEELVKQRLYKDAWAAIRECLKKDAYFLPAISLKAELLYRRAEY</sequence>
<evidence type="ECO:0000259" key="1">
    <source>
        <dbReference type="Pfam" id="PF17128"/>
    </source>
</evidence>
<dbReference type="AlphaFoldDB" id="A0A3B0U8G3"/>
<dbReference type="Pfam" id="PF17128">
    <property type="entry name" value="DUF5107"/>
    <property type="match status" value="1"/>
</dbReference>
<reference evidence="2" key="1">
    <citation type="submission" date="2018-06" db="EMBL/GenBank/DDBJ databases">
        <authorList>
            <person name="Zhirakovskaya E."/>
        </authorList>
    </citation>
    <scope>NUCLEOTIDE SEQUENCE</scope>
</reference>
<organism evidence="2">
    <name type="scientific">hydrothermal vent metagenome</name>
    <dbReference type="NCBI Taxonomy" id="652676"/>
    <lineage>
        <taxon>unclassified sequences</taxon>
        <taxon>metagenomes</taxon>
        <taxon>ecological metagenomes</taxon>
    </lineage>
</organism>
<protein>
    <submittedName>
        <fullName evidence="2">TPR-domain-containing protein</fullName>
    </submittedName>
</protein>
<dbReference type="InterPro" id="IPR033396">
    <property type="entry name" value="DUF5107"/>
</dbReference>
<name>A0A3B0U8G3_9ZZZZ</name>
<gene>
    <name evidence="2" type="ORF">MNBD_BACTEROID01-1904</name>
</gene>
<accession>A0A3B0U8G3</accession>
<evidence type="ECO:0000313" key="2">
    <source>
        <dbReference type="EMBL" id="VAW20809.1"/>
    </source>
</evidence>
<feature type="non-terminal residue" evidence="2">
    <location>
        <position position="511"/>
    </location>
</feature>